<dbReference type="RefSeq" id="XP_024547983.1">
    <property type="nucleotide sequence ID" value="XM_024692208.1"/>
</dbReference>
<proteinExistence type="predicted"/>
<evidence type="ECO:0000256" key="1">
    <source>
        <dbReference type="SAM" id="Coils"/>
    </source>
</evidence>
<sequence>MDQIFKTCSEDPIQVNLNTSLGNSETLVQQIIGQIVLHPNSTENSIREITFINEKFRSLLLTTPVPSLVFRYGPSGVAATFDSLKCAGIDSEGKIMISHLWKCTSGFLLVDDCFTFEKFEELRFIEANDGAPLNRRRITFLGRDKKELFVERVKCDITVTHGCLVMFTTHDGFTKNLVSCFYIDGRGLTKLERAMSVPLPSSEDNISVEVFGVKDSDIEQDNAFDSASQSTVSKLINTPFGTSIIDEDRGIEVTLSTDEREASLKQREQEMDNRERDIAEQERNLKQRDLLLADLQSPEKISIAHCGAAPSGGLKELEQRLLKLAAMKSSADYPSPMTTKNFLTQMTSSKSVNDGIENFEVQEAELAHYDKSIQNCEADARAREIALAGFQLTMEKRVMALDRRENSAAILEAKLQNREKFVQAREQEIKSLNRSLSWRDGLRKKRETELAIHEEANSRLRDQLDADRETLDSREAVMEREFQNYYEQYDTYPYDCYPYSHSSYEDDYEERERI</sequence>
<protein>
    <submittedName>
        <fullName evidence="2">Uncharacterized protein</fullName>
    </submittedName>
</protein>
<dbReference type="VEuPathDB" id="FungiDB:Bcin03g08400"/>
<dbReference type="Proteomes" id="UP000001798">
    <property type="component" value="Chromosome 3"/>
</dbReference>
<feature type="coiled-coil region" evidence="1">
    <location>
        <begin position="443"/>
        <end position="470"/>
    </location>
</feature>
<dbReference type="KEGG" id="bfu:BCIN_03g08400"/>
<reference evidence="2 3" key="3">
    <citation type="journal article" date="2017" name="Mol. Plant Pathol.">
        <title>A gapless genome sequence of the fungus Botrytis cinerea.</title>
        <authorList>
            <person name="Van Kan J.A."/>
            <person name="Stassen J.H."/>
            <person name="Mosbach A."/>
            <person name="Van Der Lee T.A."/>
            <person name="Faino L."/>
            <person name="Farmer A.D."/>
            <person name="Papasotiriou D.G."/>
            <person name="Zhou S."/>
            <person name="Seidl M.F."/>
            <person name="Cottam E."/>
            <person name="Edel D."/>
            <person name="Hahn M."/>
            <person name="Schwartz D.C."/>
            <person name="Dietrich R.A."/>
            <person name="Widdison S."/>
            <person name="Scalliet G."/>
        </authorList>
    </citation>
    <scope>NUCLEOTIDE SEQUENCE [LARGE SCALE GENOMIC DNA]</scope>
    <source>
        <strain evidence="2 3">B05.10</strain>
    </source>
</reference>
<dbReference type="EMBL" id="CP009807">
    <property type="protein sequence ID" value="ATZ48650.1"/>
    <property type="molecule type" value="Genomic_DNA"/>
</dbReference>
<name>A0A384JDU2_BOTFB</name>
<reference evidence="2 3" key="1">
    <citation type="journal article" date="2011" name="PLoS Genet.">
        <title>Genomic analysis of the necrotrophic fungal pathogens Sclerotinia sclerotiorum and Botrytis cinerea.</title>
        <authorList>
            <person name="Amselem J."/>
            <person name="Cuomo C.A."/>
            <person name="van Kan J.A."/>
            <person name="Viaud M."/>
            <person name="Benito E.P."/>
            <person name="Couloux A."/>
            <person name="Coutinho P.M."/>
            <person name="de Vries R.P."/>
            <person name="Dyer P.S."/>
            <person name="Fillinger S."/>
            <person name="Fournier E."/>
            <person name="Gout L."/>
            <person name="Hahn M."/>
            <person name="Kohn L."/>
            <person name="Lapalu N."/>
            <person name="Plummer K.M."/>
            <person name="Pradier J.M."/>
            <person name="Quevillon E."/>
            <person name="Sharon A."/>
            <person name="Simon A."/>
            <person name="ten Have A."/>
            <person name="Tudzynski B."/>
            <person name="Tudzynski P."/>
            <person name="Wincker P."/>
            <person name="Andrew M."/>
            <person name="Anthouard V."/>
            <person name="Beever R.E."/>
            <person name="Beffa R."/>
            <person name="Benoit I."/>
            <person name="Bouzid O."/>
            <person name="Brault B."/>
            <person name="Chen Z."/>
            <person name="Choquer M."/>
            <person name="Collemare J."/>
            <person name="Cotton P."/>
            <person name="Danchin E.G."/>
            <person name="Da Silva C."/>
            <person name="Gautier A."/>
            <person name="Giraud C."/>
            <person name="Giraud T."/>
            <person name="Gonzalez C."/>
            <person name="Grossetete S."/>
            <person name="Guldener U."/>
            <person name="Henrissat B."/>
            <person name="Howlett B.J."/>
            <person name="Kodira C."/>
            <person name="Kretschmer M."/>
            <person name="Lappartient A."/>
            <person name="Leroch M."/>
            <person name="Levis C."/>
            <person name="Mauceli E."/>
            <person name="Neuveglise C."/>
            <person name="Oeser B."/>
            <person name="Pearson M."/>
            <person name="Poulain J."/>
            <person name="Poussereau N."/>
            <person name="Quesneville H."/>
            <person name="Rascle C."/>
            <person name="Schumacher J."/>
            <person name="Segurens B."/>
            <person name="Sexton A."/>
            <person name="Silva E."/>
            <person name="Sirven C."/>
            <person name="Soanes D.M."/>
            <person name="Talbot N.J."/>
            <person name="Templeton M."/>
            <person name="Yandava C."/>
            <person name="Yarden O."/>
            <person name="Zeng Q."/>
            <person name="Rollins J.A."/>
            <person name="Lebrun M.H."/>
            <person name="Dickman M."/>
        </authorList>
    </citation>
    <scope>NUCLEOTIDE SEQUENCE [LARGE SCALE GENOMIC DNA]</scope>
    <source>
        <strain evidence="2 3">B05.10</strain>
    </source>
</reference>
<keyword evidence="3" id="KW-1185">Reference proteome</keyword>
<keyword evidence="1" id="KW-0175">Coiled coil</keyword>
<evidence type="ECO:0000313" key="2">
    <source>
        <dbReference type="EMBL" id="ATZ48650.1"/>
    </source>
</evidence>
<reference evidence="2 3" key="2">
    <citation type="journal article" date="2012" name="Eukaryot. Cell">
        <title>Genome update of Botrytis cinerea strains B05.10 and T4.</title>
        <authorList>
            <person name="Staats M."/>
            <person name="van Kan J.A."/>
        </authorList>
    </citation>
    <scope>NUCLEOTIDE SEQUENCE [LARGE SCALE GENOMIC DNA]</scope>
    <source>
        <strain evidence="2 3">B05.10</strain>
    </source>
</reference>
<gene>
    <name evidence="2" type="ORF">BCIN_03g08400</name>
</gene>
<accession>A0A384JDU2</accession>
<organism evidence="2 3">
    <name type="scientific">Botryotinia fuckeliana (strain B05.10)</name>
    <name type="common">Noble rot fungus</name>
    <name type="synonym">Botrytis cinerea</name>
    <dbReference type="NCBI Taxonomy" id="332648"/>
    <lineage>
        <taxon>Eukaryota</taxon>
        <taxon>Fungi</taxon>
        <taxon>Dikarya</taxon>
        <taxon>Ascomycota</taxon>
        <taxon>Pezizomycotina</taxon>
        <taxon>Leotiomycetes</taxon>
        <taxon>Helotiales</taxon>
        <taxon>Sclerotiniaceae</taxon>
        <taxon>Botrytis</taxon>
    </lineage>
</organism>
<dbReference type="GeneID" id="5435480"/>
<dbReference type="AlphaFoldDB" id="A0A384JDU2"/>
<dbReference type="OrthoDB" id="3555460at2759"/>
<evidence type="ECO:0000313" key="3">
    <source>
        <dbReference type="Proteomes" id="UP000001798"/>
    </source>
</evidence>